<evidence type="ECO:0000256" key="1">
    <source>
        <dbReference type="ARBA" id="ARBA00004571"/>
    </source>
</evidence>
<evidence type="ECO:0000256" key="9">
    <source>
        <dbReference type="ARBA" id="ARBA00023065"/>
    </source>
</evidence>
<keyword evidence="3 14" id="KW-0813">Transport</keyword>
<evidence type="ECO:0000256" key="14">
    <source>
        <dbReference type="PROSITE-ProRule" id="PRU01360"/>
    </source>
</evidence>
<evidence type="ECO:0000256" key="4">
    <source>
        <dbReference type="ARBA" id="ARBA00022452"/>
    </source>
</evidence>
<keyword evidence="10 15" id="KW-0798">TonB box</keyword>
<dbReference type="InterPro" id="IPR000531">
    <property type="entry name" value="Beta-barrel_TonB"/>
</dbReference>
<evidence type="ECO:0000259" key="17">
    <source>
        <dbReference type="Pfam" id="PF07715"/>
    </source>
</evidence>
<dbReference type="InterPro" id="IPR039426">
    <property type="entry name" value="TonB-dep_rcpt-like"/>
</dbReference>
<evidence type="ECO:0000256" key="6">
    <source>
        <dbReference type="ARBA" id="ARBA00022692"/>
    </source>
</evidence>
<dbReference type="PANTHER" id="PTHR32552:SF68">
    <property type="entry name" value="FERRICHROME OUTER MEMBRANE TRANSPORTER_PHAGE RECEPTOR"/>
    <property type="match status" value="1"/>
</dbReference>
<keyword evidence="13 14" id="KW-0998">Cell outer membrane</keyword>
<dbReference type="CDD" id="cd01347">
    <property type="entry name" value="ligand_gated_channel"/>
    <property type="match status" value="1"/>
</dbReference>
<dbReference type="InterPro" id="IPR037066">
    <property type="entry name" value="Plug_dom_sf"/>
</dbReference>
<evidence type="ECO:0000313" key="19">
    <source>
        <dbReference type="Proteomes" id="UP000461730"/>
    </source>
</evidence>
<keyword evidence="8" id="KW-0408">Iron</keyword>
<dbReference type="AlphaFoldDB" id="A0A7K1U7J0"/>
<dbReference type="Proteomes" id="UP000461730">
    <property type="component" value="Unassembled WGS sequence"/>
</dbReference>
<dbReference type="InterPro" id="IPR012910">
    <property type="entry name" value="Plug_dom"/>
</dbReference>
<name>A0A7K1U7J0_9BACT</name>
<keyword evidence="6 14" id="KW-0812">Transmembrane</keyword>
<dbReference type="GO" id="GO:0015344">
    <property type="term" value="F:siderophore uptake transmembrane transporter activity"/>
    <property type="evidence" value="ECO:0007669"/>
    <property type="project" value="TreeGrafter"/>
</dbReference>
<gene>
    <name evidence="18" type="ORF">GO493_17065</name>
</gene>
<dbReference type="PROSITE" id="PS52016">
    <property type="entry name" value="TONB_DEPENDENT_REC_3"/>
    <property type="match status" value="1"/>
</dbReference>
<organism evidence="18 19">
    <name type="scientific">Chitinophaga tropicalis</name>
    <dbReference type="NCBI Taxonomy" id="2683588"/>
    <lineage>
        <taxon>Bacteria</taxon>
        <taxon>Pseudomonadati</taxon>
        <taxon>Bacteroidota</taxon>
        <taxon>Chitinophagia</taxon>
        <taxon>Chitinophagales</taxon>
        <taxon>Chitinophagaceae</taxon>
        <taxon>Chitinophaga</taxon>
    </lineage>
</organism>
<evidence type="ECO:0000256" key="2">
    <source>
        <dbReference type="ARBA" id="ARBA00009810"/>
    </source>
</evidence>
<evidence type="ECO:0000256" key="12">
    <source>
        <dbReference type="ARBA" id="ARBA00023170"/>
    </source>
</evidence>
<evidence type="ECO:0000259" key="16">
    <source>
        <dbReference type="Pfam" id="PF00593"/>
    </source>
</evidence>
<feature type="domain" description="TonB-dependent receptor plug" evidence="17">
    <location>
        <begin position="61"/>
        <end position="155"/>
    </location>
</feature>
<dbReference type="RefSeq" id="WP_157307434.1">
    <property type="nucleotide sequence ID" value="NZ_WRXN01000007.1"/>
</dbReference>
<dbReference type="InterPro" id="IPR036942">
    <property type="entry name" value="Beta-barrel_TonB_sf"/>
</dbReference>
<feature type="domain" description="TonB-dependent receptor-like beta-barrel" evidence="16">
    <location>
        <begin position="242"/>
        <end position="720"/>
    </location>
</feature>
<dbReference type="GO" id="GO:0038023">
    <property type="term" value="F:signaling receptor activity"/>
    <property type="evidence" value="ECO:0007669"/>
    <property type="project" value="InterPro"/>
</dbReference>
<dbReference type="InterPro" id="IPR010105">
    <property type="entry name" value="TonB_sidphr_rcpt"/>
</dbReference>
<keyword evidence="9" id="KW-0406">Ion transport</keyword>
<comment type="caution">
    <text evidence="18">The sequence shown here is derived from an EMBL/GenBank/DDBJ whole genome shotgun (WGS) entry which is preliminary data.</text>
</comment>
<evidence type="ECO:0000256" key="13">
    <source>
        <dbReference type="ARBA" id="ARBA00023237"/>
    </source>
</evidence>
<proteinExistence type="inferred from homology"/>
<evidence type="ECO:0000313" key="18">
    <source>
        <dbReference type="EMBL" id="MVT09985.1"/>
    </source>
</evidence>
<sequence length="751" mass="83598">MRTIYITLLFFSLKIHAQDTARKSLTDSVTQLQSIEVTGRTNRSYESNYSFAATKTAELNRNIPQAISVVTKELMADRQVFQLGDALKTVSSVTPASYYNQFTIRGISQNEEGTIINGMRTRQYYFAQPLMSNIERVEVIKGPASATFSSVDPGGSINLVTKKPLATDRKEISIAAGSFSTIRGALDFTGPLNTSKTLLYRINGAYQDAMSFRDLQFQKALLISPSFSYVPNNKTTINVELIFSNISTRLDRGQAIFGAVAGKTNLNSTPANFNIGASNDHFKSREMIIMGNLSHKLSSHITFNTAYMKQTWTEDLQEHRTTNAFAVDINNQPIPTLAAMQVVIRDQFWSTDNLSSYFNIQAHTGPVEHKLLIGYDHISTHKYKGGGQNTARGYLLSNGGTASSYNPANQQAYQVITVNGVQMPKPNVEHFDLANPVYTLKDLKDYTFTKTALPAGLYQVHAVYAQEQAKWKQFTLLMSLRQEWYEDITNYKSAGAVTVSSSKLLPRLGLVYAIDSRINIYATYLKGYQPQSNTAGLMPLPAPAGSNYPPLKSDLKELGIKSQWLHDRLQVSVATYEINQENILMNANDPNDPDLLVARGAERSRGAELDIAGFITDNWQITASYSYIDARITNDNNKSLIGARKQNTPIHSGSIWSRYNFPRSSLLKDIGVGLGVQYSGDKIPWLARSFKVPAYALLDAAVYYTPAKSSVQIALNVNNLTDQTYWIGAQNYLRLFPGAPRNMMLSATYRF</sequence>
<evidence type="ECO:0000256" key="15">
    <source>
        <dbReference type="RuleBase" id="RU003357"/>
    </source>
</evidence>
<keyword evidence="4 14" id="KW-1134">Transmembrane beta strand</keyword>
<evidence type="ECO:0000256" key="11">
    <source>
        <dbReference type="ARBA" id="ARBA00023136"/>
    </source>
</evidence>
<keyword evidence="7" id="KW-0732">Signal</keyword>
<protein>
    <submittedName>
        <fullName evidence="18">TonB-dependent siderophore receptor</fullName>
    </submittedName>
</protein>
<evidence type="ECO:0000256" key="5">
    <source>
        <dbReference type="ARBA" id="ARBA00022496"/>
    </source>
</evidence>
<dbReference type="Pfam" id="PF00593">
    <property type="entry name" value="TonB_dep_Rec_b-barrel"/>
    <property type="match status" value="1"/>
</dbReference>
<dbReference type="GO" id="GO:0009279">
    <property type="term" value="C:cell outer membrane"/>
    <property type="evidence" value="ECO:0007669"/>
    <property type="project" value="UniProtKB-SubCell"/>
</dbReference>
<accession>A0A7K1U7J0</accession>
<keyword evidence="5" id="KW-0410">Iron transport</keyword>
<keyword evidence="11 14" id="KW-0472">Membrane</keyword>
<evidence type="ECO:0000256" key="7">
    <source>
        <dbReference type="ARBA" id="ARBA00022729"/>
    </source>
</evidence>
<dbReference type="Gene3D" id="2.170.130.10">
    <property type="entry name" value="TonB-dependent receptor, plug domain"/>
    <property type="match status" value="1"/>
</dbReference>
<comment type="subcellular location">
    <subcellularLocation>
        <location evidence="1 14">Cell outer membrane</location>
        <topology evidence="1 14">Multi-pass membrane protein</topology>
    </subcellularLocation>
</comment>
<dbReference type="Pfam" id="PF07715">
    <property type="entry name" value="Plug"/>
    <property type="match status" value="1"/>
</dbReference>
<dbReference type="PANTHER" id="PTHR32552">
    <property type="entry name" value="FERRICHROME IRON RECEPTOR-RELATED"/>
    <property type="match status" value="1"/>
</dbReference>
<evidence type="ECO:0000256" key="10">
    <source>
        <dbReference type="ARBA" id="ARBA00023077"/>
    </source>
</evidence>
<evidence type="ECO:0000256" key="3">
    <source>
        <dbReference type="ARBA" id="ARBA00022448"/>
    </source>
</evidence>
<dbReference type="SUPFAM" id="SSF56935">
    <property type="entry name" value="Porins"/>
    <property type="match status" value="1"/>
</dbReference>
<comment type="similarity">
    <text evidence="2 14 15">Belongs to the TonB-dependent receptor family.</text>
</comment>
<reference evidence="18 19" key="1">
    <citation type="submission" date="2019-12" db="EMBL/GenBank/DDBJ databases">
        <title>Chitinophaga sp. strain ysch24 (GDMCC 1.1355), whole genome shotgun sequence.</title>
        <authorList>
            <person name="Zhang X."/>
        </authorList>
    </citation>
    <scope>NUCLEOTIDE SEQUENCE [LARGE SCALE GENOMIC DNA]</scope>
    <source>
        <strain evidence="19">ysch24</strain>
    </source>
</reference>
<evidence type="ECO:0000256" key="8">
    <source>
        <dbReference type="ARBA" id="ARBA00023004"/>
    </source>
</evidence>
<dbReference type="NCBIfam" id="TIGR01783">
    <property type="entry name" value="TonB-siderophor"/>
    <property type="match status" value="1"/>
</dbReference>
<dbReference type="Gene3D" id="2.40.170.20">
    <property type="entry name" value="TonB-dependent receptor, beta-barrel domain"/>
    <property type="match status" value="1"/>
</dbReference>
<dbReference type="GO" id="GO:0015891">
    <property type="term" value="P:siderophore transport"/>
    <property type="evidence" value="ECO:0007669"/>
    <property type="project" value="InterPro"/>
</dbReference>
<dbReference type="EMBL" id="WRXN01000007">
    <property type="protein sequence ID" value="MVT09985.1"/>
    <property type="molecule type" value="Genomic_DNA"/>
</dbReference>
<keyword evidence="12 18" id="KW-0675">Receptor</keyword>
<keyword evidence="19" id="KW-1185">Reference proteome</keyword>